<comment type="cofactor">
    <cofactor evidence="11">
        <name>Cu(2+)</name>
        <dbReference type="ChEBI" id="CHEBI:29036"/>
    </cofactor>
</comment>
<dbReference type="CDD" id="cd11020">
    <property type="entry name" value="CuRO_1_CuNIR"/>
    <property type="match status" value="1"/>
</dbReference>
<dbReference type="CDD" id="cd04208">
    <property type="entry name" value="CuRO_2_CuNIR"/>
    <property type="match status" value="1"/>
</dbReference>
<feature type="binding site" description="type 1 copper site" evidence="11">
    <location>
        <position position="188"/>
    </location>
    <ligand>
        <name>Cu cation</name>
        <dbReference type="ChEBI" id="CHEBI:23378"/>
        <label>1</label>
    </ligand>
</feature>
<dbReference type="InterPro" id="IPR045087">
    <property type="entry name" value="Cu-oxidase_fam"/>
</dbReference>
<evidence type="ECO:0000256" key="9">
    <source>
        <dbReference type="ARBA" id="ARBA00023008"/>
    </source>
</evidence>
<dbReference type="InterPro" id="IPR011707">
    <property type="entry name" value="Cu-oxidase-like_N"/>
</dbReference>
<dbReference type="PANTHER" id="PTHR11709">
    <property type="entry name" value="MULTI-COPPER OXIDASE"/>
    <property type="match status" value="1"/>
</dbReference>
<dbReference type="AlphaFoldDB" id="A0AAD4MRF4"/>
<comment type="caution">
    <text evidence="13">The sequence shown here is derived from an EMBL/GenBank/DDBJ whole genome shotgun (WGS) entry which is preliminary data.</text>
</comment>
<feature type="binding site" description="type 1 copper site" evidence="11">
    <location>
        <position position="232"/>
    </location>
    <ligand>
        <name>Cu cation</name>
        <dbReference type="ChEBI" id="CHEBI:23378"/>
        <label>1</label>
    </ligand>
</feature>
<keyword evidence="14" id="KW-1185">Reference proteome</keyword>
<dbReference type="InterPro" id="IPR008972">
    <property type="entry name" value="Cupredoxin"/>
</dbReference>
<evidence type="ECO:0000313" key="13">
    <source>
        <dbReference type="EMBL" id="KAI1702520.1"/>
    </source>
</evidence>
<dbReference type="Pfam" id="PF07732">
    <property type="entry name" value="Cu-oxidase_3"/>
    <property type="match status" value="1"/>
</dbReference>
<evidence type="ECO:0000256" key="4">
    <source>
        <dbReference type="ARBA" id="ARBA00011882"/>
    </source>
</evidence>
<keyword evidence="9 11" id="KW-0186">Copper</keyword>
<proteinExistence type="inferred from homology"/>
<keyword evidence="6 11" id="KW-0479">Metal-binding</keyword>
<evidence type="ECO:0000313" key="14">
    <source>
        <dbReference type="Proteomes" id="UP001201812"/>
    </source>
</evidence>
<dbReference type="PANTHER" id="PTHR11709:SF394">
    <property type="entry name" value="FI03373P-RELATED"/>
    <property type="match status" value="1"/>
</dbReference>
<keyword evidence="7" id="KW-0677">Repeat</keyword>
<evidence type="ECO:0000256" key="8">
    <source>
        <dbReference type="ARBA" id="ARBA00023002"/>
    </source>
</evidence>
<dbReference type="FunFam" id="2.60.40.420:FF:000093">
    <property type="entry name" value="Copper-containing nitrite reductase"/>
    <property type="match status" value="1"/>
</dbReference>
<evidence type="ECO:0000256" key="5">
    <source>
        <dbReference type="ARBA" id="ARBA00017290"/>
    </source>
</evidence>
<evidence type="ECO:0000256" key="11">
    <source>
        <dbReference type="PIRSR" id="PIRSR601287-1"/>
    </source>
</evidence>
<reference evidence="13" key="1">
    <citation type="submission" date="2022-01" db="EMBL/GenBank/DDBJ databases">
        <title>Genome Sequence Resource for Two Populations of Ditylenchus destructor, the Migratory Endoparasitic Phytonematode.</title>
        <authorList>
            <person name="Zhang H."/>
            <person name="Lin R."/>
            <person name="Xie B."/>
        </authorList>
    </citation>
    <scope>NUCLEOTIDE SEQUENCE</scope>
    <source>
        <strain evidence="13">BazhouSP</strain>
    </source>
</reference>
<evidence type="ECO:0000259" key="12">
    <source>
        <dbReference type="Pfam" id="PF07732"/>
    </source>
</evidence>
<evidence type="ECO:0000256" key="6">
    <source>
        <dbReference type="ARBA" id="ARBA00022723"/>
    </source>
</evidence>
<dbReference type="PRINTS" id="PR00695">
    <property type="entry name" value="CUNO2RDTASE"/>
</dbReference>
<feature type="binding site" description="type 1 copper site" evidence="11">
    <location>
        <position position="183"/>
    </location>
    <ligand>
        <name>Cu cation</name>
        <dbReference type="ChEBI" id="CHEBI:23378"/>
        <label>1</label>
    </ligand>
</feature>
<feature type="binding site" description="type 1 copper site" evidence="11">
    <location>
        <position position="224"/>
    </location>
    <ligand>
        <name>Cu cation</name>
        <dbReference type="ChEBI" id="CHEBI:23378"/>
        <label>1</label>
    </ligand>
</feature>
<feature type="binding site" description="type 1 copper site" evidence="11">
    <location>
        <position position="237"/>
    </location>
    <ligand>
        <name>Cu cation</name>
        <dbReference type="ChEBI" id="CHEBI:23378"/>
        <label>1</label>
    </ligand>
</feature>
<dbReference type="SUPFAM" id="SSF49503">
    <property type="entry name" value="Cupredoxins"/>
    <property type="match status" value="2"/>
</dbReference>
<dbReference type="Proteomes" id="UP001201812">
    <property type="component" value="Unassembled WGS sequence"/>
</dbReference>
<organism evidence="13 14">
    <name type="scientific">Ditylenchus destructor</name>
    <dbReference type="NCBI Taxonomy" id="166010"/>
    <lineage>
        <taxon>Eukaryota</taxon>
        <taxon>Metazoa</taxon>
        <taxon>Ecdysozoa</taxon>
        <taxon>Nematoda</taxon>
        <taxon>Chromadorea</taxon>
        <taxon>Rhabditida</taxon>
        <taxon>Tylenchina</taxon>
        <taxon>Tylenchomorpha</taxon>
        <taxon>Sphaerularioidea</taxon>
        <taxon>Anguinidae</taxon>
        <taxon>Anguininae</taxon>
        <taxon>Ditylenchus</taxon>
    </lineage>
</organism>
<evidence type="ECO:0000256" key="2">
    <source>
        <dbReference type="ARBA" id="ARBA00010609"/>
    </source>
</evidence>
<protein>
    <recommendedName>
        <fullName evidence="5">Copper-containing nitrite reductase</fullName>
        <ecNumber evidence="4">1.7.2.1</ecNumber>
    </recommendedName>
</protein>
<evidence type="ECO:0000256" key="3">
    <source>
        <dbReference type="ARBA" id="ARBA00011233"/>
    </source>
</evidence>
<dbReference type="GO" id="GO:0005507">
    <property type="term" value="F:copper ion binding"/>
    <property type="evidence" value="ECO:0007669"/>
    <property type="project" value="InterPro"/>
</dbReference>
<comment type="subunit">
    <text evidence="3">Homotrimer.</text>
</comment>
<sequence>MLRSFARILESNISSKRSIISGLKPKCYQATRYYSNETKLISQIGSKSRKYYKAAFGSGVVLAGAAGTFMNLLKDPNDGSKPSAQTQSKFTPEVDFLPHIEDLPRELAPIVLAPNVPPPIKRDHPARVHVKMDTSAVWNPVTRQFKYKMWTFNGGVPGPFIRAREGDVLEIEFANKDEDGLAHNIDFHAVTGPGGGAPLLFAEQDETKHGYFRLLYPGLYLYHCAAAPIPQHIANGMYGLILVEPKGGLPPVDKEFYVMQSEFYTEPVADNPKTQVEYSYVEGLNENAQYVVFNGREGSLTDNPLMARVGEKVRLYFGNAGPNLCSSFHVIGTIFDKVYRDGGLISAPDRGLAMTLVPPGGTTVVEMDAIVPGTYTLVDHAIHRIDKGAVGFLKVAGKPRPDIYEGTNRPVPCPGCKLHE</sequence>
<comment type="cofactor">
    <cofactor evidence="1 11">
        <name>Cu(+)</name>
        <dbReference type="ChEBI" id="CHEBI:49552"/>
    </cofactor>
</comment>
<dbReference type="InterPro" id="IPR001287">
    <property type="entry name" value="NO2-reductase_Cu"/>
</dbReference>
<evidence type="ECO:0000256" key="7">
    <source>
        <dbReference type="ARBA" id="ARBA00022737"/>
    </source>
</evidence>
<feature type="binding site" description="type 1 copper site" evidence="11">
    <location>
        <position position="223"/>
    </location>
    <ligand>
        <name>Cu cation</name>
        <dbReference type="ChEBI" id="CHEBI:23378"/>
        <label>1</label>
    </ligand>
</feature>
<comment type="similarity">
    <text evidence="2">Belongs to the multicopper oxidase family.</text>
</comment>
<dbReference type="EMBL" id="JAKKPZ010000097">
    <property type="protein sequence ID" value="KAI1702520.1"/>
    <property type="molecule type" value="Genomic_DNA"/>
</dbReference>
<feature type="domain" description="Plastocyanin-like" evidence="12">
    <location>
        <begin position="146"/>
        <end position="246"/>
    </location>
</feature>
<feature type="binding site" description="type 1 copper site" evidence="11">
    <location>
        <position position="380"/>
    </location>
    <ligand>
        <name>Cu cation</name>
        <dbReference type="ChEBI" id="CHEBI:23378"/>
        <label>1</label>
    </ligand>
</feature>
<accession>A0AAD4MRF4</accession>
<evidence type="ECO:0000256" key="10">
    <source>
        <dbReference type="ARBA" id="ARBA00049340"/>
    </source>
</evidence>
<gene>
    <name evidence="13" type="ORF">DdX_15419</name>
</gene>
<comment type="catalytic activity">
    <reaction evidence="10">
        <text>nitric oxide + Fe(III)-[cytochrome c] + H2O = Fe(II)-[cytochrome c] + nitrite + 2 H(+)</text>
        <dbReference type="Rhea" id="RHEA:15233"/>
        <dbReference type="Rhea" id="RHEA-COMP:10350"/>
        <dbReference type="Rhea" id="RHEA-COMP:14399"/>
        <dbReference type="ChEBI" id="CHEBI:15377"/>
        <dbReference type="ChEBI" id="CHEBI:15378"/>
        <dbReference type="ChEBI" id="CHEBI:16301"/>
        <dbReference type="ChEBI" id="CHEBI:16480"/>
        <dbReference type="ChEBI" id="CHEBI:29033"/>
        <dbReference type="ChEBI" id="CHEBI:29034"/>
        <dbReference type="EC" id="1.7.2.1"/>
    </reaction>
</comment>
<dbReference type="GO" id="GO:0050421">
    <property type="term" value="F:nitrite reductase (NO-forming) activity"/>
    <property type="evidence" value="ECO:0007669"/>
    <property type="project" value="UniProtKB-EC"/>
</dbReference>
<keyword evidence="8" id="KW-0560">Oxidoreductase</keyword>
<dbReference type="EC" id="1.7.2.1" evidence="4"/>
<evidence type="ECO:0000256" key="1">
    <source>
        <dbReference type="ARBA" id="ARBA00001960"/>
    </source>
</evidence>
<dbReference type="Gene3D" id="2.60.40.420">
    <property type="entry name" value="Cupredoxins - blue copper proteins"/>
    <property type="match status" value="2"/>
</dbReference>
<name>A0AAD4MRF4_9BILA</name>